<sequence length="406" mass="47380">MEKLEQHVSENLSITSRIETQSPKPVREYNLDPIPVDILIDIFSRLPRKSIDRFRCVSKSWRYLLRRPDFRDAFLTNSSTRPRLFFTLIYNGQLFCYSSPQPQNPDDNSTLVATFYDKSSARWFPTDNRTLVCGLALLQGKYKRKDRVLVFCNPITGKFITLPKVPLNRKSLPDTEASDASIARIYLGYDPISKKLKVLCMTSSLCGRLNTHQVLTLESGHRLWRRIDFAFSFTPDDRMRDEICINGVLYFGAKMGGQSSVIVCFDIRSEKFGFINLDEDMLGENYESGYLTLFNYKGKLGIREETNEDTELVLWVLEDAASHEWSKQTYEMPSLIREKTFVGMTGTGEIVWSSFRNNYLNRFCVYFYNLEKNTLTRVDIRGFEDFKYRRAYIDTFLDYVENIKLM</sequence>
<dbReference type="InterPro" id="IPR017451">
    <property type="entry name" value="F-box-assoc_interact_dom"/>
</dbReference>
<dbReference type="Gene3D" id="1.20.1280.50">
    <property type="match status" value="1"/>
</dbReference>
<keyword evidence="3" id="KW-1185">Reference proteome</keyword>
<proteinExistence type="predicted"/>
<dbReference type="Pfam" id="PF08268">
    <property type="entry name" value="FBA_3"/>
    <property type="match status" value="1"/>
</dbReference>
<dbReference type="EMBL" id="CACVBM020001101">
    <property type="protein sequence ID" value="CAA7031012.1"/>
    <property type="molecule type" value="Genomic_DNA"/>
</dbReference>
<dbReference type="PANTHER" id="PTHR31111">
    <property type="entry name" value="BNAA05G37150D PROTEIN-RELATED"/>
    <property type="match status" value="1"/>
</dbReference>
<dbReference type="SMART" id="SM00256">
    <property type="entry name" value="FBOX"/>
    <property type="match status" value="1"/>
</dbReference>
<evidence type="ECO:0000313" key="2">
    <source>
        <dbReference type="EMBL" id="CAA7031012.1"/>
    </source>
</evidence>
<evidence type="ECO:0000259" key="1">
    <source>
        <dbReference type="PROSITE" id="PS50181"/>
    </source>
</evidence>
<dbReference type="SUPFAM" id="SSF81383">
    <property type="entry name" value="F-box domain"/>
    <property type="match status" value="1"/>
</dbReference>
<organism evidence="2 3">
    <name type="scientific">Microthlaspi erraticum</name>
    <dbReference type="NCBI Taxonomy" id="1685480"/>
    <lineage>
        <taxon>Eukaryota</taxon>
        <taxon>Viridiplantae</taxon>
        <taxon>Streptophyta</taxon>
        <taxon>Embryophyta</taxon>
        <taxon>Tracheophyta</taxon>
        <taxon>Spermatophyta</taxon>
        <taxon>Magnoliopsida</taxon>
        <taxon>eudicotyledons</taxon>
        <taxon>Gunneridae</taxon>
        <taxon>Pentapetalae</taxon>
        <taxon>rosids</taxon>
        <taxon>malvids</taxon>
        <taxon>Brassicales</taxon>
        <taxon>Brassicaceae</taxon>
        <taxon>Coluteocarpeae</taxon>
        <taxon>Microthlaspi</taxon>
    </lineage>
</organism>
<dbReference type="Pfam" id="PF00646">
    <property type="entry name" value="F-box"/>
    <property type="match status" value="1"/>
</dbReference>
<name>A0A6D2J0Y0_9BRAS</name>
<dbReference type="NCBIfam" id="TIGR01640">
    <property type="entry name" value="F_box_assoc_1"/>
    <property type="match status" value="1"/>
</dbReference>
<dbReference type="PANTHER" id="PTHR31111:SF65">
    <property type="entry name" value="F-BOX DOMAIN-CONTAINING PROTEIN"/>
    <property type="match status" value="1"/>
</dbReference>
<comment type="caution">
    <text evidence="2">The sequence shown here is derived from an EMBL/GenBank/DDBJ whole genome shotgun (WGS) entry which is preliminary data.</text>
</comment>
<dbReference type="CDD" id="cd22157">
    <property type="entry name" value="F-box_AtFBW1-like"/>
    <property type="match status" value="1"/>
</dbReference>
<dbReference type="InterPro" id="IPR001810">
    <property type="entry name" value="F-box_dom"/>
</dbReference>
<dbReference type="Proteomes" id="UP000467841">
    <property type="component" value="Unassembled WGS sequence"/>
</dbReference>
<gene>
    <name evidence="2" type="ORF">MERR_LOCUS18247</name>
</gene>
<dbReference type="InterPro" id="IPR036047">
    <property type="entry name" value="F-box-like_dom_sf"/>
</dbReference>
<feature type="domain" description="F-box" evidence="1">
    <location>
        <begin position="28"/>
        <end position="78"/>
    </location>
</feature>
<reference evidence="2" key="1">
    <citation type="submission" date="2020-01" db="EMBL/GenBank/DDBJ databases">
        <authorList>
            <person name="Mishra B."/>
        </authorList>
    </citation>
    <scope>NUCLEOTIDE SEQUENCE [LARGE SCALE GENOMIC DNA]</scope>
</reference>
<evidence type="ECO:0000313" key="3">
    <source>
        <dbReference type="Proteomes" id="UP000467841"/>
    </source>
</evidence>
<protein>
    <recommendedName>
        <fullName evidence="1">F-box domain-containing protein</fullName>
    </recommendedName>
</protein>
<dbReference type="PROSITE" id="PS50181">
    <property type="entry name" value="FBOX"/>
    <property type="match status" value="1"/>
</dbReference>
<dbReference type="InterPro" id="IPR013187">
    <property type="entry name" value="F-box-assoc_dom_typ3"/>
</dbReference>
<dbReference type="OrthoDB" id="1083664at2759"/>
<accession>A0A6D2J0Y0</accession>
<dbReference type="AlphaFoldDB" id="A0A6D2J0Y0"/>